<dbReference type="RefSeq" id="XP_033350966.1">
    <property type="nucleotide sequence ID" value="XM_033495075.1"/>
</dbReference>
<protein>
    <submittedName>
        <fullName evidence="3">Uncharacterized protein LOC117234144</fullName>
    </submittedName>
</protein>
<accession>A0A6J3KF51</accession>
<sequence>MLSRSLLFLTIVVGFVAAEVPPYIHICGMKNPNLDDCVIKSVAGLAKKLAAGIPELDVPRTDPMAIGDMTLIDVENFKAIGSDVTLTGLLTYHINSLHLDLEKHQVDIDLNLDEAKIDGNYNISAKILIPINGRGPLTFTTNDVNVKIKLLYNLVEHAGKQYVYFSSMTTHLNVKDYTIKYEPENFDKTLQDAFRQAVGHNNREILEMTRPHLEKAISQRCLEISNKICKHFSYDELFPDRE</sequence>
<dbReference type="Pfam" id="PF06585">
    <property type="entry name" value="JHBP"/>
    <property type="match status" value="1"/>
</dbReference>
<dbReference type="Gene3D" id="3.15.10.30">
    <property type="entry name" value="Haemolymph juvenile hormone binding protein"/>
    <property type="match status" value="1"/>
</dbReference>
<dbReference type="InterPro" id="IPR010562">
    <property type="entry name" value="Haemolymph_juvenile_hormone-bd"/>
</dbReference>
<keyword evidence="2" id="KW-1185">Reference proteome</keyword>
<feature type="signal peptide" evidence="1">
    <location>
        <begin position="1"/>
        <end position="18"/>
    </location>
</feature>
<dbReference type="KEGG" id="bvk:117234144"/>
<evidence type="ECO:0000313" key="3">
    <source>
        <dbReference type="RefSeq" id="XP_033350966.1"/>
    </source>
</evidence>
<organism evidence="2 3">
    <name type="scientific">Bombus vosnesenskii</name>
    <dbReference type="NCBI Taxonomy" id="207650"/>
    <lineage>
        <taxon>Eukaryota</taxon>
        <taxon>Metazoa</taxon>
        <taxon>Ecdysozoa</taxon>
        <taxon>Arthropoda</taxon>
        <taxon>Hexapoda</taxon>
        <taxon>Insecta</taxon>
        <taxon>Pterygota</taxon>
        <taxon>Neoptera</taxon>
        <taxon>Endopterygota</taxon>
        <taxon>Hymenoptera</taxon>
        <taxon>Apocrita</taxon>
        <taxon>Aculeata</taxon>
        <taxon>Apoidea</taxon>
        <taxon>Anthophila</taxon>
        <taxon>Apidae</taxon>
        <taxon>Bombus</taxon>
        <taxon>Pyrobombus</taxon>
    </lineage>
</organism>
<dbReference type="PANTHER" id="PTHR11008">
    <property type="entry name" value="PROTEIN TAKEOUT-LIKE PROTEIN"/>
    <property type="match status" value="1"/>
</dbReference>
<keyword evidence="1" id="KW-0732">Signal</keyword>
<dbReference type="SMART" id="SM00700">
    <property type="entry name" value="JHBP"/>
    <property type="match status" value="1"/>
</dbReference>
<gene>
    <name evidence="3" type="primary">LOC117234144</name>
</gene>
<evidence type="ECO:0000313" key="2">
    <source>
        <dbReference type="Proteomes" id="UP000504631"/>
    </source>
</evidence>
<dbReference type="PANTHER" id="PTHR11008:SF39">
    <property type="entry name" value="CIRCADIAN CLOCK-CONTROLLED PROTEIN-LIKE PROTEIN"/>
    <property type="match status" value="1"/>
</dbReference>
<dbReference type="GeneID" id="117234144"/>
<name>A0A6J3KF51_9HYME</name>
<dbReference type="Proteomes" id="UP000504631">
    <property type="component" value="Unplaced"/>
</dbReference>
<dbReference type="InterPro" id="IPR038606">
    <property type="entry name" value="To_sf"/>
</dbReference>
<proteinExistence type="predicted"/>
<feature type="chain" id="PRO_5026656914" evidence="1">
    <location>
        <begin position="19"/>
        <end position="242"/>
    </location>
</feature>
<evidence type="ECO:0000256" key="1">
    <source>
        <dbReference type="SAM" id="SignalP"/>
    </source>
</evidence>
<dbReference type="AlphaFoldDB" id="A0A6J3KF51"/>
<reference evidence="3" key="1">
    <citation type="submission" date="2025-08" db="UniProtKB">
        <authorList>
            <consortium name="RefSeq"/>
        </authorList>
    </citation>
    <scope>IDENTIFICATION</scope>
    <source>
        <tissue evidence="3">Muscle</tissue>
    </source>
</reference>
<dbReference type="GO" id="GO:0005615">
    <property type="term" value="C:extracellular space"/>
    <property type="evidence" value="ECO:0007669"/>
    <property type="project" value="TreeGrafter"/>
</dbReference>